<accession>A0ACB0FHN1</accession>
<proteinExistence type="predicted"/>
<name>A0ACB0FHN1_RANTA</name>
<organism evidence="1 2">
    <name type="scientific">Rangifer tarandus platyrhynchus</name>
    <name type="common">Svalbard reindeer</name>
    <dbReference type="NCBI Taxonomy" id="3082113"/>
    <lineage>
        <taxon>Eukaryota</taxon>
        <taxon>Metazoa</taxon>
        <taxon>Chordata</taxon>
        <taxon>Craniata</taxon>
        <taxon>Vertebrata</taxon>
        <taxon>Euteleostomi</taxon>
        <taxon>Mammalia</taxon>
        <taxon>Eutheria</taxon>
        <taxon>Laurasiatheria</taxon>
        <taxon>Artiodactyla</taxon>
        <taxon>Ruminantia</taxon>
        <taxon>Pecora</taxon>
        <taxon>Cervidae</taxon>
        <taxon>Odocoileinae</taxon>
        <taxon>Rangifer</taxon>
    </lineage>
</organism>
<dbReference type="Proteomes" id="UP001162501">
    <property type="component" value="Chromosome 8"/>
</dbReference>
<evidence type="ECO:0000313" key="2">
    <source>
        <dbReference type="Proteomes" id="UP001162501"/>
    </source>
</evidence>
<evidence type="ECO:0000313" key="1">
    <source>
        <dbReference type="EMBL" id="CAI9712640.1"/>
    </source>
</evidence>
<protein>
    <submittedName>
        <fullName evidence="1">Uncharacterized protein</fullName>
    </submittedName>
</protein>
<sequence length="235" mass="25190">MLHAAPRCSLRERMPTERWPPGLEERSGELAVSCKKEDGHSTPEITPGEGWLAGVHRGCAFRASPPSPGGCRPALAQPRGRAAEVSECGQGDSGRLPGPANPRAPSKQFLPARTDLWRKLGFLHLPSPFQRRRQRLPFGPNSGELARAAVLAAQLPCAVLEASLATPARHSLSLARSPHGVSGLSRGALVVAISVCRQRLPDGERLLRFTFLVAMASSVGQIANKGTHRPLIYVC</sequence>
<reference evidence="1" key="1">
    <citation type="submission" date="2023-05" db="EMBL/GenBank/DDBJ databases">
        <authorList>
            <consortium name="ELIXIR-Norway"/>
        </authorList>
    </citation>
    <scope>NUCLEOTIDE SEQUENCE</scope>
</reference>
<dbReference type="EMBL" id="OX596092">
    <property type="protein sequence ID" value="CAI9712640.1"/>
    <property type="molecule type" value="Genomic_DNA"/>
</dbReference>
<gene>
    <name evidence="1" type="ORF">MRATA1EN3_LOCUS23853</name>
</gene>